<dbReference type="GO" id="GO:0035861">
    <property type="term" value="C:site of double-strand break"/>
    <property type="evidence" value="ECO:0007669"/>
    <property type="project" value="TreeGrafter"/>
</dbReference>
<comment type="caution">
    <text evidence="3">The sequence shown here is derived from an EMBL/GenBank/DDBJ whole genome shotgun (WGS) entry which is preliminary data.</text>
</comment>
<dbReference type="GO" id="GO:0044778">
    <property type="term" value="P:meiotic DNA integrity checkpoint signaling"/>
    <property type="evidence" value="ECO:0007669"/>
    <property type="project" value="TreeGrafter"/>
</dbReference>
<dbReference type="PANTHER" id="PTHR12900">
    <property type="entry name" value="MITOTIC AND DNA DAMAGE CHECKPOINT PROTEIN HUS1"/>
    <property type="match status" value="1"/>
</dbReference>
<dbReference type="Gene3D" id="3.70.10.10">
    <property type="match status" value="1"/>
</dbReference>
<dbReference type="VEuPathDB" id="FungiDB:C5L36_0D02040"/>
<comment type="subcellular location">
    <subcellularLocation>
        <location evidence="1">Nucleus</location>
    </subcellularLocation>
</comment>
<dbReference type="HOGENOM" id="CLU_918494_0_0_1"/>
<name>A0A099P2P9_PICKU</name>
<dbReference type="GO" id="GO:0033314">
    <property type="term" value="P:mitotic DNA replication checkpoint signaling"/>
    <property type="evidence" value="ECO:0007669"/>
    <property type="project" value="TreeGrafter"/>
</dbReference>
<dbReference type="AlphaFoldDB" id="A0A099P2P9"/>
<dbReference type="GO" id="GO:0031573">
    <property type="term" value="P:mitotic intra-S DNA damage checkpoint signaling"/>
    <property type="evidence" value="ECO:0007669"/>
    <property type="project" value="TreeGrafter"/>
</dbReference>
<dbReference type="InterPro" id="IPR046938">
    <property type="entry name" value="DNA_clamp_sf"/>
</dbReference>
<evidence type="ECO:0000313" key="4">
    <source>
        <dbReference type="Proteomes" id="UP000029867"/>
    </source>
</evidence>
<gene>
    <name evidence="3" type="ORF">JL09_g2492</name>
</gene>
<evidence type="ECO:0000313" key="3">
    <source>
        <dbReference type="EMBL" id="KGK38331.1"/>
    </source>
</evidence>
<dbReference type="EMBL" id="JQFK01000021">
    <property type="protein sequence ID" value="KGK38331.1"/>
    <property type="molecule type" value="Genomic_DNA"/>
</dbReference>
<proteinExistence type="predicted"/>
<dbReference type="PANTHER" id="PTHR12900:SF0">
    <property type="entry name" value="CHECKPOINT PROTEIN"/>
    <property type="match status" value="1"/>
</dbReference>
<evidence type="ECO:0000256" key="2">
    <source>
        <dbReference type="ARBA" id="ARBA00023242"/>
    </source>
</evidence>
<reference evidence="4" key="1">
    <citation type="journal article" date="2014" name="Microb. Cell Fact.">
        <title>Exploiting Issatchenkia orientalis SD108 for succinic acid production.</title>
        <authorList>
            <person name="Xiao H."/>
            <person name="Shao Z."/>
            <person name="Jiang Y."/>
            <person name="Dole S."/>
            <person name="Zhao H."/>
        </authorList>
    </citation>
    <scope>NUCLEOTIDE SEQUENCE [LARGE SCALE GENOMIC DNA]</scope>
    <source>
        <strain evidence="4">SD108</strain>
    </source>
</reference>
<evidence type="ECO:0000256" key="1">
    <source>
        <dbReference type="ARBA" id="ARBA00004123"/>
    </source>
</evidence>
<sequence>MKLALRLDDVGNFRRILGFIVSVRKHCYFKFGQEELTILSLDSDGPLISSTLTKANFTRYDVVSKSDVIMLELNIEPFYQVLRNYEKTPSTSELVVKLQRKDENPNANGNNSTNKRRSVFLSLSYNEDITVSTEIVHSFTIPINLVRGQLVEHLVIPEITKLHLVVDFPHDLGLLFSRIERYKATDSLNIVLNKLGEIKVELQDEAKRMSIKWKGYLTTFSPDDVDSQATGVNKQDRDNGDLNMIKETTVKVRSKWWINASKLIELGDALQMYIHEGGCILDCKLEHDRSASIIYCIPGKLLE</sequence>
<dbReference type="Pfam" id="PF04005">
    <property type="entry name" value="Hus1"/>
    <property type="match status" value="1"/>
</dbReference>
<dbReference type="GO" id="GO:0000724">
    <property type="term" value="P:double-strand break repair via homologous recombination"/>
    <property type="evidence" value="ECO:0007669"/>
    <property type="project" value="TreeGrafter"/>
</dbReference>
<organism evidence="3 4">
    <name type="scientific">Pichia kudriavzevii</name>
    <name type="common">Yeast</name>
    <name type="synonym">Issatchenkia orientalis</name>
    <dbReference type="NCBI Taxonomy" id="4909"/>
    <lineage>
        <taxon>Eukaryota</taxon>
        <taxon>Fungi</taxon>
        <taxon>Dikarya</taxon>
        <taxon>Ascomycota</taxon>
        <taxon>Saccharomycotina</taxon>
        <taxon>Pichiomycetes</taxon>
        <taxon>Pichiales</taxon>
        <taxon>Pichiaceae</taxon>
        <taxon>Pichia</taxon>
    </lineage>
</organism>
<evidence type="ECO:0008006" key="5">
    <source>
        <dbReference type="Google" id="ProtNLM"/>
    </source>
</evidence>
<keyword evidence="2" id="KW-0539">Nucleus</keyword>
<dbReference type="GO" id="GO:0000723">
    <property type="term" value="P:telomere maintenance"/>
    <property type="evidence" value="ECO:0007669"/>
    <property type="project" value="TreeGrafter"/>
</dbReference>
<protein>
    <recommendedName>
        <fullName evidence="5">Checkpoint protein</fullName>
    </recommendedName>
</protein>
<dbReference type="SUPFAM" id="SSF55979">
    <property type="entry name" value="DNA clamp"/>
    <property type="match status" value="1"/>
</dbReference>
<dbReference type="Proteomes" id="UP000029867">
    <property type="component" value="Unassembled WGS sequence"/>
</dbReference>
<dbReference type="GO" id="GO:0030896">
    <property type="term" value="C:checkpoint clamp complex"/>
    <property type="evidence" value="ECO:0007669"/>
    <property type="project" value="InterPro"/>
</dbReference>
<accession>A0A099P2P9</accession>
<dbReference type="GO" id="GO:0006289">
    <property type="term" value="P:nucleotide-excision repair"/>
    <property type="evidence" value="ECO:0007669"/>
    <property type="project" value="TreeGrafter"/>
</dbReference>
<dbReference type="InterPro" id="IPR007150">
    <property type="entry name" value="HUS1/Mec3"/>
</dbReference>